<gene>
    <name evidence="3" type="ORF">SDC9_95678</name>
</gene>
<dbReference type="SUPFAM" id="SSF103473">
    <property type="entry name" value="MFS general substrate transporter"/>
    <property type="match status" value="1"/>
</dbReference>
<feature type="transmembrane region" description="Helical" evidence="1">
    <location>
        <begin position="284"/>
        <end position="302"/>
    </location>
</feature>
<dbReference type="EMBL" id="VSSQ01012321">
    <property type="protein sequence ID" value="MPM48951.1"/>
    <property type="molecule type" value="Genomic_DNA"/>
</dbReference>
<comment type="caution">
    <text evidence="3">The sequence shown here is derived from an EMBL/GenBank/DDBJ whole genome shotgun (WGS) entry which is preliminary data.</text>
</comment>
<proteinExistence type="predicted"/>
<keyword evidence="1" id="KW-0812">Transmembrane</keyword>
<sequence length="396" mass="43707">MKYKRNIGLAYAFSFSLSLSFTHGIWMIYLAGKGFSLVHLGLLEAIFHVTSFLMEVPTGSVADIWGRKASRIAGRLCYGLSLIFMFHGTTFLLQVVAFMLSALGYNLESGAGDALLYDSLLLDGDEGRYIKVKGNDELINQIGSILSFLLGGYLASLNFGIAFYATVGSAVLGFFIALFFIEPELEKAEIQRKMSLPGSVLFSLKSQILDSGKVFRKTPRIGFFILFSESLFAFMVCQFFYLQNHWTNLGYSPAIIGMVFSLHAAIAAVFSVKAHAIEKIIGQRGLLICCPLMLLLTLWGVALTPYSMVFYTLSASIEGLLIPTISTYLNQLIPSRFRATILSFQSMAYSLFMIAIFPLVGLIGNLASLNHAFTLLSSIATMLVIPYLVMLSKQKR</sequence>
<evidence type="ECO:0000313" key="3">
    <source>
        <dbReference type="EMBL" id="MPM48951.1"/>
    </source>
</evidence>
<feature type="transmembrane region" description="Helical" evidence="1">
    <location>
        <begin position="7"/>
        <end position="29"/>
    </location>
</feature>
<feature type="transmembrane region" description="Helical" evidence="1">
    <location>
        <begin position="161"/>
        <end position="181"/>
    </location>
</feature>
<dbReference type="Pfam" id="PF07690">
    <property type="entry name" value="MFS_1"/>
    <property type="match status" value="1"/>
</dbReference>
<feature type="transmembrane region" description="Helical" evidence="1">
    <location>
        <begin position="254"/>
        <end position="272"/>
    </location>
</feature>
<dbReference type="PANTHER" id="PTHR23530:SF1">
    <property type="entry name" value="PERMEASE, MAJOR FACILITATOR SUPERFAMILY-RELATED"/>
    <property type="match status" value="1"/>
</dbReference>
<dbReference type="Gene3D" id="1.20.1250.20">
    <property type="entry name" value="MFS general substrate transporter like domains"/>
    <property type="match status" value="2"/>
</dbReference>
<protein>
    <recommendedName>
        <fullName evidence="2">Major facilitator superfamily (MFS) profile domain-containing protein</fullName>
    </recommendedName>
</protein>
<keyword evidence="1" id="KW-0472">Membrane</keyword>
<name>A0A645A9J0_9ZZZZ</name>
<dbReference type="AlphaFoldDB" id="A0A645A9J0"/>
<reference evidence="3" key="1">
    <citation type="submission" date="2019-08" db="EMBL/GenBank/DDBJ databases">
        <authorList>
            <person name="Kucharzyk K."/>
            <person name="Murdoch R.W."/>
            <person name="Higgins S."/>
            <person name="Loffler F."/>
        </authorList>
    </citation>
    <scope>NUCLEOTIDE SEQUENCE</scope>
</reference>
<dbReference type="PANTHER" id="PTHR23530">
    <property type="entry name" value="TRANSPORT PROTEIN-RELATED"/>
    <property type="match status" value="1"/>
</dbReference>
<dbReference type="InterPro" id="IPR053160">
    <property type="entry name" value="MFS_DHA3_Transporter"/>
</dbReference>
<dbReference type="PROSITE" id="PS50850">
    <property type="entry name" value="MFS"/>
    <property type="match status" value="1"/>
</dbReference>
<keyword evidence="1" id="KW-1133">Transmembrane helix</keyword>
<dbReference type="InterPro" id="IPR011701">
    <property type="entry name" value="MFS"/>
</dbReference>
<feature type="transmembrane region" description="Helical" evidence="1">
    <location>
        <begin position="35"/>
        <end position="56"/>
    </location>
</feature>
<feature type="transmembrane region" description="Helical" evidence="1">
    <location>
        <begin position="341"/>
        <end position="363"/>
    </location>
</feature>
<evidence type="ECO:0000256" key="1">
    <source>
        <dbReference type="SAM" id="Phobius"/>
    </source>
</evidence>
<evidence type="ECO:0000259" key="2">
    <source>
        <dbReference type="PROSITE" id="PS50850"/>
    </source>
</evidence>
<accession>A0A645A9J0</accession>
<organism evidence="3">
    <name type="scientific">bioreactor metagenome</name>
    <dbReference type="NCBI Taxonomy" id="1076179"/>
    <lineage>
        <taxon>unclassified sequences</taxon>
        <taxon>metagenomes</taxon>
        <taxon>ecological metagenomes</taxon>
    </lineage>
</organism>
<feature type="transmembrane region" description="Helical" evidence="1">
    <location>
        <begin position="76"/>
        <end position="100"/>
    </location>
</feature>
<dbReference type="GO" id="GO:0022857">
    <property type="term" value="F:transmembrane transporter activity"/>
    <property type="evidence" value="ECO:0007669"/>
    <property type="project" value="InterPro"/>
</dbReference>
<dbReference type="InterPro" id="IPR036259">
    <property type="entry name" value="MFS_trans_sf"/>
</dbReference>
<feature type="domain" description="Major facilitator superfamily (MFS) profile" evidence="2">
    <location>
        <begin position="1"/>
        <end position="395"/>
    </location>
</feature>
<feature type="transmembrane region" description="Helical" evidence="1">
    <location>
        <begin position="308"/>
        <end position="329"/>
    </location>
</feature>
<dbReference type="InterPro" id="IPR020846">
    <property type="entry name" value="MFS_dom"/>
</dbReference>
<feature type="transmembrane region" description="Helical" evidence="1">
    <location>
        <begin position="221"/>
        <end position="242"/>
    </location>
</feature>
<feature type="transmembrane region" description="Helical" evidence="1">
    <location>
        <begin position="369"/>
        <end position="390"/>
    </location>
</feature>